<evidence type="ECO:0000259" key="10">
    <source>
        <dbReference type="Pfam" id="PF12323"/>
    </source>
</evidence>
<dbReference type="NCBIfam" id="TIGR01766">
    <property type="entry name" value="IS200/IS605 family accessory protein TnpB-like domain"/>
    <property type="match status" value="1"/>
</dbReference>
<comment type="similarity">
    <text evidence="2">In the N-terminal section; belongs to the transposase 2 family.</text>
</comment>
<name>A0A079YUH2_LIMRT</name>
<evidence type="ECO:0000259" key="9">
    <source>
        <dbReference type="Pfam" id="PF07282"/>
    </source>
</evidence>
<evidence type="ECO:0000259" key="8">
    <source>
        <dbReference type="Pfam" id="PF01385"/>
    </source>
</evidence>
<comment type="similarity">
    <text evidence="1">In the C-terminal section; belongs to the transposase 35 family.</text>
</comment>
<accession>A0A079YUH2</accession>
<dbReference type="InterPro" id="IPR021027">
    <property type="entry name" value="Transposase_put_HTH"/>
</dbReference>
<dbReference type="InterPro" id="IPR051399">
    <property type="entry name" value="RNA-guided_DNA_endo/Transpos"/>
</dbReference>
<evidence type="ECO:0000256" key="1">
    <source>
        <dbReference type="ARBA" id="ARBA00008761"/>
    </source>
</evidence>
<keyword evidence="7" id="KW-0233">DNA recombination</keyword>
<dbReference type="EMBL" id="QAZN01000006">
    <property type="protein sequence ID" value="PTV04157.1"/>
    <property type="molecule type" value="Genomic_DNA"/>
</dbReference>
<evidence type="ECO:0000256" key="6">
    <source>
        <dbReference type="ARBA" id="ARBA00023125"/>
    </source>
</evidence>
<keyword evidence="5" id="KW-0862">Zinc</keyword>
<keyword evidence="3" id="KW-0815">Transposition</keyword>
<dbReference type="PANTHER" id="PTHR30405:SF25">
    <property type="entry name" value="RNA-GUIDED DNA ENDONUCLEASE INSQ-RELATED"/>
    <property type="match status" value="1"/>
</dbReference>
<dbReference type="NCBIfam" id="NF040570">
    <property type="entry name" value="guided_TnpB"/>
    <property type="match status" value="1"/>
</dbReference>
<dbReference type="GO" id="GO:0006310">
    <property type="term" value="P:DNA recombination"/>
    <property type="evidence" value="ECO:0007669"/>
    <property type="project" value="UniProtKB-KW"/>
</dbReference>
<dbReference type="InterPro" id="IPR010095">
    <property type="entry name" value="Cas12f1-like_TNB"/>
</dbReference>
<evidence type="ECO:0000256" key="4">
    <source>
        <dbReference type="ARBA" id="ARBA00022723"/>
    </source>
</evidence>
<dbReference type="RefSeq" id="WP_035154015.1">
    <property type="nucleotide sequence ID" value="NZ_JBNPKT010000013.1"/>
</dbReference>
<evidence type="ECO:0000256" key="5">
    <source>
        <dbReference type="ARBA" id="ARBA00022833"/>
    </source>
</evidence>
<evidence type="ECO:0000256" key="3">
    <source>
        <dbReference type="ARBA" id="ARBA00022578"/>
    </source>
</evidence>
<feature type="domain" description="Cas12f1-like TNB" evidence="9">
    <location>
        <begin position="336"/>
        <end position="407"/>
    </location>
</feature>
<evidence type="ECO:0000313" key="12">
    <source>
        <dbReference type="Proteomes" id="UP000244083"/>
    </source>
</evidence>
<dbReference type="GO" id="GO:0032196">
    <property type="term" value="P:transposition"/>
    <property type="evidence" value="ECO:0007669"/>
    <property type="project" value="UniProtKB-KW"/>
</dbReference>
<dbReference type="InterPro" id="IPR001959">
    <property type="entry name" value="Transposase"/>
</dbReference>
<dbReference type="Pfam" id="PF07282">
    <property type="entry name" value="Cas12f1-like_TNB"/>
    <property type="match status" value="1"/>
</dbReference>
<protein>
    <submittedName>
        <fullName evidence="11">Transposase</fullName>
    </submittedName>
</protein>
<dbReference type="AlphaFoldDB" id="A0A079YUH2"/>
<keyword evidence="6" id="KW-0238">DNA-binding</keyword>
<reference evidence="12" key="1">
    <citation type="submission" date="2018-04" db="EMBL/GenBank/DDBJ databases">
        <title>Draft Genome Sequences of 10 Lactobacillus Species from 22 Commercial Probiotic Products.</title>
        <authorList>
            <person name="Gangiredla J."/>
            <person name="Barnaba T.J."/>
            <person name="Mammel M.K."/>
            <person name="Lacher D.W."/>
            <person name="Elkins C.A."/>
            <person name="Lampel K.A."/>
            <person name="Whitehouse C.A."/>
            <person name="Tartera C."/>
        </authorList>
    </citation>
    <scope>NUCLEOTIDE SEQUENCE [LARGE SCALE GENOMIC DNA]</scope>
    <source>
        <strain evidence="12">DS12_10</strain>
    </source>
</reference>
<dbReference type="GO" id="GO:0046872">
    <property type="term" value="F:metal ion binding"/>
    <property type="evidence" value="ECO:0007669"/>
    <property type="project" value="UniProtKB-KW"/>
</dbReference>
<dbReference type="Pfam" id="PF01385">
    <property type="entry name" value="OrfB_IS605"/>
    <property type="match status" value="1"/>
</dbReference>
<evidence type="ECO:0000256" key="2">
    <source>
        <dbReference type="ARBA" id="ARBA00011044"/>
    </source>
</evidence>
<feature type="domain" description="Transposase putative helix-turn-helix" evidence="10">
    <location>
        <begin position="12"/>
        <end position="50"/>
    </location>
</feature>
<dbReference type="PANTHER" id="PTHR30405">
    <property type="entry name" value="TRANSPOSASE"/>
    <property type="match status" value="1"/>
</dbReference>
<dbReference type="GO" id="GO:0003677">
    <property type="term" value="F:DNA binding"/>
    <property type="evidence" value="ECO:0007669"/>
    <property type="project" value="UniProtKB-KW"/>
</dbReference>
<evidence type="ECO:0000256" key="7">
    <source>
        <dbReference type="ARBA" id="ARBA00023172"/>
    </source>
</evidence>
<keyword evidence="4" id="KW-0479">Metal-binding</keyword>
<gene>
    <name evidence="11" type="ORF">DB325_04990</name>
</gene>
<feature type="domain" description="Probable transposase IS891/IS1136/IS1341" evidence="8">
    <location>
        <begin position="209"/>
        <end position="324"/>
    </location>
</feature>
<dbReference type="Proteomes" id="UP000244083">
    <property type="component" value="Unassembled WGS sequence"/>
</dbReference>
<sequence>MKSMAKMKYHYGLKMRCYPSDQQKQLIKINSDASRFIYNEMVAIGKELIQLRRVKLPIDTVQDRIKQLTMRQNAKQMSNHYQFLEDKRIDSLAKANAIQNYRKAWNAFRKVHTAGVPKFHRKSYRWRYQTNCQYPGQKTALLTNGTVCFLDNSHVKVPKIGLLRVAGSQARLLKRMCETRIGTVTLTKDPADHFFLSMQLASDKPFVKESKTNHGHIGIDLNTDNFLTDSEGNTVPNPQYYRTIKGKLAKEQRILSRRQRRAKKEHRSLRDSKNYQKQRLLVAKLHAKVMNQRHNFLQQISTALIKNHDLVVAEELRSKNMLKNHALALSISDVGWRSFLGMLAYKADLYGRQFITISPRNTTQTCHNCGFVMGTNGTDKLTLADRKWTCPNCGTHHIRDWNAAKNILDKGIAKLA</sequence>
<comment type="caution">
    <text evidence="11">The sequence shown here is derived from an EMBL/GenBank/DDBJ whole genome shotgun (WGS) entry which is preliminary data.</text>
</comment>
<dbReference type="Pfam" id="PF12323">
    <property type="entry name" value="HTH_OrfB_IS605"/>
    <property type="match status" value="1"/>
</dbReference>
<organism evidence="11 12">
    <name type="scientific">Limosilactobacillus reuteri</name>
    <name type="common">Lactobacillus reuteri</name>
    <dbReference type="NCBI Taxonomy" id="1598"/>
    <lineage>
        <taxon>Bacteria</taxon>
        <taxon>Bacillati</taxon>
        <taxon>Bacillota</taxon>
        <taxon>Bacilli</taxon>
        <taxon>Lactobacillales</taxon>
        <taxon>Lactobacillaceae</taxon>
        <taxon>Limosilactobacillus</taxon>
    </lineage>
</organism>
<evidence type="ECO:0000313" key="11">
    <source>
        <dbReference type="EMBL" id="PTV04157.1"/>
    </source>
</evidence>
<proteinExistence type="inferred from homology"/>